<keyword evidence="4" id="KW-0413">Isomerase</keyword>
<dbReference type="EMBL" id="FOLL01000017">
    <property type="protein sequence ID" value="SFC64529.1"/>
    <property type="molecule type" value="Genomic_DNA"/>
</dbReference>
<evidence type="ECO:0000256" key="4">
    <source>
        <dbReference type="ARBA" id="ARBA00023235"/>
    </source>
</evidence>
<proteinExistence type="inferred from homology"/>
<keyword evidence="5" id="KW-0119">Carbohydrate metabolism</keyword>
<keyword evidence="10" id="KW-1185">Reference proteome</keyword>
<evidence type="ECO:0000313" key="10">
    <source>
        <dbReference type="Proteomes" id="UP000199577"/>
    </source>
</evidence>
<comment type="cofactor">
    <cofactor evidence="1">
        <name>Mn(2+)</name>
        <dbReference type="ChEBI" id="CHEBI:29035"/>
    </cofactor>
</comment>
<dbReference type="InterPro" id="IPR010864">
    <property type="entry name" value="D-lyxose_isomer"/>
</dbReference>
<dbReference type="Gene3D" id="2.60.120.10">
    <property type="entry name" value="Jelly Rolls"/>
    <property type="match status" value="1"/>
</dbReference>
<evidence type="ECO:0000256" key="6">
    <source>
        <dbReference type="ARBA" id="ARBA00044907"/>
    </source>
</evidence>
<reference evidence="10" key="1">
    <citation type="submission" date="2016-10" db="EMBL/GenBank/DDBJ databases">
        <authorList>
            <person name="Varghese N."/>
            <person name="Submissions S."/>
        </authorList>
    </citation>
    <scope>NUCLEOTIDE SEQUENCE [LARGE SCALE GENOMIC DNA]</scope>
    <source>
        <strain evidence="10">DSM 22900</strain>
    </source>
</reference>
<dbReference type="GO" id="GO:0046872">
    <property type="term" value="F:metal ion binding"/>
    <property type="evidence" value="ECO:0007669"/>
    <property type="project" value="UniProtKB-KW"/>
</dbReference>
<dbReference type="AlphaFoldDB" id="A0A1I1KUR8"/>
<comment type="catalytic activity">
    <reaction evidence="6">
        <text>D-lyxose = D-xylulose</text>
        <dbReference type="Rhea" id="RHEA:14201"/>
        <dbReference type="ChEBI" id="CHEBI:16789"/>
        <dbReference type="ChEBI" id="CHEBI:17140"/>
        <dbReference type="EC" id="5.3.1.15"/>
    </reaction>
</comment>
<dbReference type="InterPro" id="IPR011051">
    <property type="entry name" value="RmlC_Cupin_sf"/>
</dbReference>
<comment type="similarity">
    <text evidence="7">Belongs to the D-lyxose ketol-isomerase family.</text>
</comment>
<dbReference type="SUPFAM" id="SSF51182">
    <property type="entry name" value="RmlC-like cupins"/>
    <property type="match status" value="1"/>
</dbReference>
<organism evidence="9 10">
    <name type="scientific">Parapedobacter composti</name>
    <dbReference type="NCBI Taxonomy" id="623281"/>
    <lineage>
        <taxon>Bacteria</taxon>
        <taxon>Pseudomonadati</taxon>
        <taxon>Bacteroidota</taxon>
        <taxon>Sphingobacteriia</taxon>
        <taxon>Sphingobacteriales</taxon>
        <taxon>Sphingobacteriaceae</taxon>
        <taxon>Parapedobacter</taxon>
    </lineage>
</organism>
<evidence type="ECO:0000256" key="5">
    <source>
        <dbReference type="ARBA" id="ARBA00023277"/>
    </source>
</evidence>
<name>A0A1I1KUR8_9SPHI</name>
<keyword evidence="3" id="KW-0464">Manganese</keyword>
<dbReference type="InterPro" id="IPR014710">
    <property type="entry name" value="RmlC-like_jellyroll"/>
</dbReference>
<gene>
    <name evidence="9" type="ORF">SAMN05421747_11741</name>
</gene>
<keyword evidence="2" id="KW-0479">Metal-binding</keyword>
<evidence type="ECO:0000256" key="2">
    <source>
        <dbReference type="ARBA" id="ARBA00022723"/>
    </source>
</evidence>
<evidence type="ECO:0000313" key="9">
    <source>
        <dbReference type="EMBL" id="SFC64529.1"/>
    </source>
</evidence>
<dbReference type="OrthoDB" id="27002at2"/>
<evidence type="ECO:0000256" key="8">
    <source>
        <dbReference type="ARBA" id="ARBA00044972"/>
    </source>
</evidence>
<evidence type="ECO:0000256" key="7">
    <source>
        <dbReference type="ARBA" id="ARBA00044951"/>
    </source>
</evidence>
<dbReference type="EC" id="5.3.1.15" evidence="8"/>
<protein>
    <recommendedName>
        <fullName evidence="8">D-lyxose ketol-isomerase</fullName>
        <ecNumber evidence="8">5.3.1.15</ecNumber>
    </recommendedName>
</protein>
<accession>A0A1I1KUR8</accession>
<dbReference type="GO" id="GO:0047828">
    <property type="term" value="F:D-lyxose ketol-isomerase activity"/>
    <property type="evidence" value="ECO:0007669"/>
    <property type="project" value="UniProtKB-EC"/>
</dbReference>
<evidence type="ECO:0000256" key="3">
    <source>
        <dbReference type="ARBA" id="ARBA00023211"/>
    </source>
</evidence>
<dbReference type="RefSeq" id="WP_090974584.1">
    <property type="nucleotide sequence ID" value="NZ_FOLL01000017.1"/>
</dbReference>
<dbReference type="Proteomes" id="UP000199577">
    <property type="component" value="Unassembled WGS sequence"/>
</dbReference>
<dbReference type="Pfam" id="PF07385">
    <property type="entry name" value="Lyx_isomer"/>
    <property type="match status" value="1"/>
</dbReference>
<dbReference type="STRING" id="623281.SAMN05421747_11741"/>
<sequence>MKRSEINYAIRSALTFFERNGWTLPPHPAWDVTDFGLGIFHRQGLVLVNLAVEPEYCEKLMYAWRDQTTPAHYHKLKKEDIICRAGELAVTLWGEDPGAIQQEYISVKINGKHQPVKNGEPVVLKAGERITISPLLWHAFHPISPECIIGEVSTANDDMNDNFFWNSEIGRFPEIEEDEPPLVKLLSE</sequence>
<evidence type="ECO:0000256" key="1">
    <source>
        <dbReference type="ARBA" id="ARBA00001936"/>
    </source>
</evidence>